<sequence length="89" mass="10122">MFILSGMHVHEFLYYTISIADPQQINSRAIICVTNFNHRNWSIYNHINVLIHHLAPFAIQITAITLLIISAAKSRARTGNNQATTFTQI</sequence>
<accession>A0A814FTE1</accession>
<evidence type="ECO:0000313" key="2">
    <source>
        <dbReference type="EMBL" id="CAF0987261.1"/>
    </source>
</evidence>
<dbReference type="Proteomes" id="UP000663845">
    <property type="component" value="Unassembled WGS sequence"/>
</dbReference>
<evidence type="ECO:0000313" key="3">
    <source>
        <dbReference type="EMBL" id="CAF1017287.1"/>
    </source>
</evidence>
<comment type="caution">
    <text evidence="2">The sequence shown here is derived from an EMBL/GenBank/DDBJ whole genome shotgun (WGS) entry which is preliminary data.</text>
</comment>
<dbReference type="EMBL" id="CAJNOE010000154">
    <property type="protein sequence ID" value="CAF0987261.1"/>
    <property type="molecule type" value="Genomic_DNA"/>
</dbReference>
<dbReference type="Proteomes" id="UP000663860">
    <property type="component" value="Unassembled WGS sequence"/>
</dbReference>
<organism evidence="2 4">
    <name type="scientific">Adineta steineri</name>
    <dbReference type="NCBI Taxonomy" id="433720"/>
    <lineage>
        <taxon>Eukaryota</taxon>
        <taxon>Metazoa</taxon>
        <taxon>Spiralia</taxon>
        <taxon>Gnathifera</taxon>
        <taxon>Rotifera</taxon>
        <taxon>Eurotatoria</taxon>
        <taxon>Bdelloidea</taxon>
        <taxon>Adinetida</taxon>
        <taxon>Adinetidae</taxon>
        <taxon>Adineta</taxon>
    </lineage>
</organism>
<protein>
    <submittedName>
        <fullName evidence="2">Uncharacterized protein</fullName>
    </submittedName>
</protein>
<evidence type="ECO:0000313" key="4">
    <source>
        <dbReference type="Proteomes" id="UP000663860"/>
    </source>
</evidence>
<proteinExistence type="predicted"/>
<dbReference type="EMBL" id="CAJNOG010000154">
    <property type="protein sequence ID" value="CAF1017287.1"/>
    <property type="molecule type" value="Genomic_DNA"/>
</dbReference>
<keyword evidence="1" id="KW-1133">Transmembrane helix</keyword>
<gene>
    <name evidence="2" type="ORF">IZO911_LOCUS16905</name>
    <name evidence="3" type="ORF">JYZ213_LOCUS16866</name>
</gene>
<keyword evidence="1" id="KW-0472">Membrane</keyword>
<keyword evidence="1" id="KW-0812">Transmembrane</keyword>
<dbReference type="AlphaFoldDB" id="A0A814FTE1"/>
<feature type="transmembrane region" description="Helical" evidence="1">
    <location>
        <begin position="50"/>
        <end position="72"/>
    </location>
</feature>
<reference evidence="2" key="1">
    <citation type="submission" date="2021-02" db="EMBL/GenBank/DDBJ databases">
        <authorList>
            <person name="Nowell W R."/>
        </authorList>
    </citation>
    <scope>NUCLEOTIDE SEQUENCE</scope>
</reference>
<evidence type="ECO:0000256" key="1">
    <source>
        <dbReference type="SAM" id="Phobius"/>
    </source>
</evidence>
<name>A0A814FTE1_9BILA</name>